<organism evidence="1">
    <name type="scientific">Culex pipiens</name>
    <name type="common">House mosquito</name>
    <dbReference type="NCBI Taxonomy" id="7175"/>
    <lineage>
        <taxon>Eukaryota</taxon>
        <taxon>Metazoa</taxon>
        <taxon>Ecdysozoa</taxon>
        <taxon>Arthropoda</taxon>
        <taxon>Hexapoda</taxon>
        <taxon>Insecta</taxon>
        <taxon>Pterygota</taxon>
        <taxon>Neoptera</taxon>
        <taxon>Endopterygota</taxon>
        <taxon>Diptera</taxon>
        <taxon>Nematocera</taxon>
        <taxon>Culicoidea</taxon>
        <taxon>Culicidae</taxon>
        <taxon>Culicinae</taxon>
        <taxon>Culicini</taxon>
        <taxon>Culex</taxon>
        <taxon>Culex</taxon>
    </lineage>
</organism>
<dbReference type="AlphaFoldDB" id="A0A8D8CCN9"/>
<sequence length="108" mass="12123">MVSWFWESSQGKCRSACAATTSAALTIILTFTNPAEFRYVCWPEPALGQHLCMDLFLQHLLVTFPWSRMIHLRKVLLQQTVQLAQVNVTVVHSIFSVELGPSTPSSLC</sequence>
<name>A0A8D8CCN9_CULPI</name>
<evidence type="ECO:0000313" key="1">
    <source>
        <dbReference type="EMBL" id="CAG6490518.1"/>
    </source>
</evidence>
<dbReference type="EMBL" id="HBUE01115888">
    <property type="protein sequence ID" value="CAG6490518.1"/>
    <property type="molecule type" value="Transcribed_RNA"/>
</dbReference>
<proteinExistence type="predicted"/>
<protein>
    <submittedName>
        <fullName evidence="1">(northern house mosquito) hypothetical protein</fullName>
    </submittedName>
</protein>
<accession>A0A8D8CCN9</accession>
<reference evidence="1" key="1">
    <citation type="submission" date="2021-05" db="EMBL/GenBank/DDBJ databases">
        <authorList>
            <person name="Alioto T."/>
            <person name="Alioto T."/>
            <person name="Gomez Garrido J."/>
        </authorList>
    </citation>
    <scope>NUCLEOTIDE SEQUENCE</scope>
</reference>